<keyword evidence="3" id="KW-1185">Reference proteome</keyword>
<evidence type="ECO:0000313" key="2">
    <source>
        <dbReference type="EMBL" id="MBL3678493.1"/>
    </source>
</evidence>
<dbReference type="Pfam" id="PF08021">
    <property type="entry name" value="FAD_binding_9"/>
    <property type="match status" value="1"/>
</dbReference>
<dbReference type="InterPro" id="IPR007037">
    <property type="entry name" value="SIP_rossman_dom"/>
</dbReference>
<evidence type="ECO:0000259" key="1">
    <source>
        <dbReference type="PROSITE" id="PS51384"/>
    </source>
</evidence>
<accession>A0ABS1SD71</accession>
<name>A0ABS1SD71_9MICO</name>
<dbReference type="InterPro" id="IPR017938">
    <property type="entry name" value="Riboflavin_synthase-like_b-brl"/>
</dbReference>
<dbReference type="PANTHER" id="PTHR30157">
    <property type="entry name" value="FERRIC REDUCTASE, NADPH-DEPENDENT"/>
    <property type="match status" value="1"/>
</dbReference>
<reference evidence="2 3" key="1">
    <citation type="submission" date="2018-09" db="EMBL/GenBank/DDBJ databases">
        <title>Comparative genomics of Leucobacter spp.</title>
        <authorList>
            <person name="Reis A.C."/>
            <person name="Kolvenbach B.A."/>
            <person name="Corvini P.F.X."/>
            <person name="Nunes O.C."/>
        </authorList>
    </citation>
    <scope>NUCLEOTIDE SEQUENCE [LARGE SCALE GENOMIC DNA]</scope>
    <source>
        <strain evidence="2 3">TAN 31504</strain>
    </source>
</reference>
<dbReference type="Proteomes" id="UP001645859">
    <property type="component" value="Unassembled WGS sequence"/>
</dbReference>
<protein>
    <submittedName>
        <fullName evidence="2">Siderophore-interacting protein</fullName>
    </submittedName>
</protein>
<dbReference type="PROSITE" id="PS51384">
    <property type="entry name" value="FAD_FR"/>
    <property type="match status" value="1"/>
</dbReference>
<dbReference type="Gene3D" id="3.40.50.80">
    <property type="entry name" value="Nucleotide-binding domain of ferredoxin-NADP reductase (FNR) module"/>
    <property type="match status" value="1"/>
</dbReference>
<dbReference type="PANTHER" id="PTHR30157:SF0">
    <property type="entry name" value="NADPH-DEPENDENT FERRIC-CHELATE REDUCTASE"/>
    <property type="match status" value="1"/>
</dbReference>
<dbReference type="InterPro" id="IPR039374">
    <property type="entry name" value="SIP_fam"/>
</dbReference>
<proteinExistence type="predicted"/>
<sequence>MTENTPMHRSAAISSADHNRGLQLDTATVRAIREISPLLVRVTLAVPRLSEEPLWERPNVAIRFYLAERFGSTSRVYTVRSADPASGSIDVDVVRHGAASPMMQWLDSLAVGDTVEFGGPRPHFAIPETRGREAVLFADATSLPALIAILAQADPGLTGRGWVATDDEVAFAELPQHPGLPIARLTPGTGFEAQLATIADPSAVVVWGAGERDEMRQVRSFFRTEAGLPKEDVAVFGYWKRGTTNTEIDAQRLIAYEAVLAEGGTVTELDDLALAI</sequence>
<feature type="domain" description="FAD-binding FR-type" evidence="1">
    <location>
        <begin position="22"/>
        <end position="127"/>
    </location>
</feature>
<dbReference type="CDD" id="cd06193">
    <property type="entry name" value="siderophore_interacting"/>
    <property type="match status" value="1"/>
</dbReference>
<dbReference type="InterPro" id="IPR017927">
    <property type="entry name" value="FAD-bd_FR_type"/>
</dbReference>
<dbReference type="Gene3D" id="2.40.30.10">
    <property type="entry name" value="Translation factors"/>
    <property type="match status" value="1"/>
</dbReference>
<dbReference type="RefSeq" id="WP_202343764.1">
    <property type="nucleotide sequence ID" value="NZ_BAAAPI010000002.1"/>
</dbReference>
<organism evidence="2 3">
    <name type="scientific">Leucobacter chromiireducens subsp. solipictus</name>
    <dbReference type="NCBI Taxonomy" id="398235"/>
    <lineage>
        <taxon>Bacteria</taxon>
        <taxon>Bacillati</taxon>
        <taxon>Actinomycetota</taxon>
        <taxon>Actinomycetes</taxon>
        <taxon>Micrococcales</taxon>
        <taxon>Microbacteriaceae</taxon>
        <taxon>Leucobacter</taxon>
    </lineage>
</organism>
<comment type="caution">
    <text evidence="2">The sequence shown here is derived from an EMBL/GenBank/DDBJ whole genome shotgun (WGS) entry which is preliminary data.</text>
</comment>
<evidence type="ECO:0000313" key="3">
    <source>
        <dbReference type="Proteomes" id="UP001645859"/>
    </source>
</evidence>
<dbReference type="SUPFAM" id="SSF63380">
    <property type="entry name" value="Riboflavin synthase domain-like"/>
    <property type="match status" value="1"/>
</dbReference>
<dbReference type="EMBL" id="QYAC01000002">
    <property type="protein sequence ID" value="MBL3678493.1"/>
    <property type="molecule type" value="Genomic_DNA"/>
</dbReference>
<dbReference type="InterPro" id="IPR013113">
    <property type="entry name" value="SIP_FAD-bd"/>
</dbReference>
<dbReference type="Pfam" id="PF04954">
    <property type="entry name" value="SIP"/>
    <property type="match status" value="1"/>
</dbReference>
<dbReference type="InterPro" id="IPR039261">
    <property type="entry name" value="FNR_nucleotide-bd"/>
</dbReference>
<gene>
    <name evidence="2" type="ORF">D3230_04145</name>
</gene>